<evidence type="ECO:0000313" key="3">
    <source>
        <dbReference type="Proteomes" id="UP000619486"/>
    </source>
</evidence>
<dbReference type="EMBL" id="BMQQ01000001">
    <property type="protein sequence ID" value="GGT12208.1"/>
    <property type="molecule type" value="Genomic_DNA"/>
</dbReference>
<proteinExistence type="predicted"/>
<evidence type="ECO:0000313" key="2">
    <source>
        <dbReference type="EMBL" id="GGT12208.1"/>
    </source>
</evidence>
<accession>A0A918GVR8</accession>
<name>A0A918GVR8_9ACTN</name>
<dbReference type="Proteomes" id="UP000619486">
    <property type="component" value="Unassembled WGS sequence"/>
</dbReference>
<comment type="caution">
    <text evidence="2">The sequence shown here is derived from an EMBL/GenBank/DDBJ whole genome shotgun (WGS) entry which is preliminary data.</text>
</comment>
<evidence type="ECO:0000256" key="1">
    <source>
        <dbReference type="SAM" id="MobiDB-lite"/>
    </source>
</evidence>
<reference evidence="2" key="1">
    <citation type="journal article" date="2014" name="Int. J. Syst. Evol. Microbiol.">
        <title>Complete genome sequence of Corynebacterium casei LMG S-19264T (=DSM 44701T), isolated from a smear-ripened cheese.</title>
        <authorList>
            <consortium name="US DOE Joint Genome Institute (JGI-PGF)"/>
            <person name="Walter F."/>
            <person name="Albersmeier A."/>
            <person name="Kalinowski J."/>
            <person name="Ruckert C."/>
        </authorList>
    </citation>
    <scope>NUCLEOTIDE SEQUENCE</scope>
    <source>
        <strain evidence="2">JCM 3172</strain>
    </source>
</reference>
<organism evidence="2 3">
    <name type="scientific">Streptomyces purpureus</name>
    <dbReference type="NCBI Taxonomy" id="1951"/>
    <lineage>
        <taxon>Bacteria</taxon>
        <taxon>Bacillati</taxon>
        <taxon>Actinomycetota</taxon>
        <taxon>Actinomycetes</taxon>
        <taxon>Kitasatosporales</taxon>
        <taxon>Streptomycetaceae</taxon>
        <taxon>Streptomyces</taxon>
    </lineage>
</organism>
<sequence>MAPSARWPLGHLPAAAKVPDAPWWRDVAHAPRPAEAGHVTTRGQTPATLAATPKEPVASGRDEGRDSQEAAPTA</sequence>
<feature type="region of interest" description="Disordered" evidence="1">
    <location>
        <begin position="29"/>
        <end position="74"/>
    </location>
</feature>
<dbReference type="AlphaFoldDB" id="A0A918GVR8"/>
<keyword evidence="3" id="KW-1185">Reference proteome</keyword>
<reference evidence="2" key="2">
    <citation type="submission" date="2020-09" db="EMBL/GenBank/DDBJ databases">
        <authorList>
            <person name="Sun Q."/>
            <person name="Ohkuma M."/>
        </authorList>
    </citation>
    <scope>NUCLEOTIDE SEQUENCE</scope>
    <source>
        <strain evidence="2">JCM 3172</strain>
    </source>
</reference>
<protein>
    <submittedName>
        <fullName evidence="2">Uncharacterized protein</fullName>
    </submittedName>
</protein>
<gene>
    <name evidence="2" type="ORF">GCM10014713_00770</name>
</gene>